<feature type="transmembrane region" description="Helical" evidence="2">
    <location>
        <begin position="371"/>
        <end position="392"/>
    </location>
</feature>
<feature type="region of interest" description="Disordered" evidence="1">
    <location>
        <begin position="240"/>
        <end position="286"/>
    </location>
</feature>
<dbReference type="STRING" id="675120.N1Q378"/>
<accession>N1Q378</accession>
<dbReference type="EMBL" id="KB446535">
    <property type="protein sequence ID" value="EME50132.1"/>
    <property type="molecule type" value="Genomic_DNA"/>
</dbReference>
<dbReference type="Proteomes" id="UP000016933">
    <property type="component" value="Unassembled WGS sequence"/>
</dbReference>
<proteinExistence type="predicted"/>
<evidence type="ECO:0000313" key="3">
    <source>
        <dbReference type="EMBL" id="EME50132.1"/>
    </source>
</evidence>
<evidence type="ECO:0000256" key="1">
    <source>
        <dbReference type="SAM" id="MobiDB-lite"/>
    </source>
</evidence>
<keyword evidence="2" id="KW-0812">Transmembrane</keyword>
<dbReference type="eggNOG" id="ENOG502RYQG">
    <property type="taxonomic scope" value="Eukaryota"/>
</dbReference>
<feature type="compositionally biased region" description="Polar residues" evidence="1">
    <location>
        <begin position="269"/>
        <end position="286"/>
    </location>
</feature>
<dbReference type="OrthoDB" id="5352000at2759"/>
<name>N1Q378_DOTSN</name>
<feature type="region of interest" description="Disordered" evidence="1">
    <location>
        <begin position="331"/>
        <end position="364"/>
    </location>
</feature>
<feature type="compositionally biased region" description="Polar residues" evidence="1">
    <location>
        <begin position="654"/>
        <end position="680"/>
    </location>
</feature>
<dbReference type="AlphaFoldDB" id="N1Q378"/>
<reference evidence="4" key="1">
    <citation type="journal article" date="2012" name="PLoS Genet.">
        <title>The genomes of the fungal plant pathogens Cladosporium fulvum and Dothistroma septosporum reveal adaptation to different hosts and lifestyles but also signatures of common ancestry.</title>
        <authorList>
            <person name="de Wit P.J.G.M."/>
            <person name="van der Burgt A."/>
            <person name="Oekmen B."/>
            <person name="Stergiopoulos I."/>
            <person name="Abd-Elsalam K.A."/>
            <person name="Aerts A.L."/>
            <person name="Bahkali A.H."/>
            <person name="Beenen H.G."/>
            <person name="Chettri P."/>
            <person name="Cox M.P."/>
            <person name="Datema E."/>
            <person name="de Vries R.P."/>
            <person name="Dhillon B."/>
            <person name="Ganley A.R."/>
            <person name="Griffiths S.A."/>
            <person name="Guo Y."/>
            <person name="Hamelin R.C."/>
            <person name="Henrissat B."/>
            <person name="Kabir M.S."/>
            <person name="Jashni M.K."/>
            <person name="Kema G."/>
            <person name="Klaubauf S."/>
            <person name="Lapidus A."/>
            <person name="Levasseur A."/>
            <person name="Lindquist E."/>
            <person name="Mehrabi R."/>
            <person name="Ohm R.A."/>
            <person name="Owen T.J."/>
            <person name="Salamov A."/>
            <person name="Schwelm A."/>
            <person name="Schijlen E."/>
            <person name="Sun H."/>
            <person name="van den Burg H.A."/>
            <person name="van Ham R.C.H.J."/>
            <person name="Zhang S."/>
            <person name="Goodwin S.B."/>
            <person name="Grigoriev I.V."/>
            <person name="Collemare J."/>
            <person name="Bradshaw R.E."/>
        </authorList>
    </citation>
    <scope>NUCLEOTIDE SEQUENCE [LARGE SCALE GENOMIC DNA]</scope>
    <source>
        <strain evidence="4">NZE10 / CBS 128990</strain>
    </source>
</reference>
<dbReference type="OMA" id="FQDQGME"/>
<reference evidence="3 4" key="2">
    <citation type="journal article" date="2012" name="PLoS Pathog.">
        <title>Diverse lifestyles and strategies of plant pathogenesis encoded in the genomes of eighteen Dothideomycetes fungi.</title>
        <authorList>
            <person name="Ohm R.A."/>
            <person name="Feau N."/>
            <person name="Henrissat B."/>
            <person name="Schoch C.L."/>
            <person name="Horwitz B.A."/>
            <person name="Barry K.W."/>
            <person name="Condon B.J."/>
            <person name="Copeland A.C."/>
            <person name="Dhillon B."/>
            <person name="Glaser F."/>
            <person name="Hesse C.N."/>
            <person name="Kosti I."/>
            <person name="LaButti K."/>
            <person name="Lindquist E.A."/>
            <person name="Lucas S."/>
            <person name="Salamov A.A."/>
            <person name="Bradshaw R.E."/>
            <person name="Ciuffetti L."/>
            <person name="Hamelin R.C."/>
            <person name="Kema G.H.J."/>
            <person name="Lawrence C."/>
            <person name="Scott J.A."/>
            <person name="Spatafora J.W."/>
            <person name="Turgeon B.G."/>
            <person name="de Wit P.J.G.M."/>
            <person name="Zhong S."/>
            <person name="Goodwin S.B."/>
            <person name="Grigoriev I.V."/>
        </authorList>
    </citation>
    <scope>NUCLEOTIDE SEQUENCE [LARGE SCALE GENOMIC DNA]</scope>
    <source>
        <strain evidence="4">NZE10 / CBS 128990</strain>
    </source>
</reference>
<keyword evidence="2" id="KW-0472">Membrane</keyword>
<dbReference type="HOGENOM" id="CLU_013054_0_0_1"/>
<organism evidence="3 4">
    <name type="scientific">Dothistroma septosporum (strain NZE10 / CBS 128990)</name>
    <name type="common">Red band needle blight fungus</name>
    <name type="synonym">Mycosphaerella pini</name>
    <dbReference type="NCBI Taxonomy" id="675120"/>
    <lineage>
        <taxon>Eukaryota</taxon>
        <taxon>Fungi</taxon>
        <taxon>Dikarya</taxon>
        <taxon>Ascomycota</taxon>
        <taxon>Pezizomycotina</taxon>
        <taxon>Dothideomycetes</taxon>
        <taxon>Dothideomycetidae</taxon>
        <taxon>Mycosphaerellales</taxon>
        <taxon>Mycosphaerellaceae</taxon>
        <taxon>Dothistroma</taxon>
    </lineage>
</organism>
<dbReference type="SUPFAM" id="SSF117281">
    <property type="entry name" value="Kelch motif"/>
    <property type="match status" value="1"/>
</dbReference>
<feature type="region of interest" description="Disordered" evidence="1">
    <location>
        <begin position="642"/>
        <end position="680"/>
    </location>
</feature>
<evidence type="ECO:0000256" key="2">
    <source>
        <dbReference type="SAM" id="Phobius"/>
    </source>
</evidence>
<feature type="region of interest" description="Disordered" evidence="1">
    <location>
        <begin position="737"/>
        <end position="850"/>
    </location>
</feature>
<feature type="compositionally biased region" description="Basic and acidic residues" evidence="1">
    <location>
        <begin position="794"/>
        <end position="804"/>
    </location>
</feature>
<evidence type="ECO:0000313" key="4">
    <source>
        <dbReference type="Proteomes" id="UP000016933"/>
    </source>
</evidence>
<dbReference type="Gene3D" id="2.120.10.80">
    <property type="entry name" value="Kelch-type beta propeller"/>
    <property type="match status" value="1"/>
</dbReference>
<sequence>MSVPKPKSSLTGHCAAVEQNTLYVFDAQAFQSLPIKENATWSQEATGVPVQDSACVQATSNDGNALYVVGGATDNGAYMGLQRYLFDSGAWETLTPLADVLQSRTNHSAAYLSDSDSILVYGGSTPNAPSLLSSQTFLISTTFPYNIQSFTSNAPPANHPILQPWNSSHAVMVGGETTNTGVWLFGPNEGWTQLDTELAEPLDSAARAVVIDGGDGSKVLQVYDFQTSPNTAQGLVLLGPGGQLAPPGSTVGDNRSPSRKRRRDLTIDNWPSYNATNAPTSTRTDCSISRNAQGTIVMAGGNDNNPIAMYDQNTNSWIDAGKFFDRQVQQPLQPSTTASTSATPTESSASATSSGDAKTGGGSHEKTMRTLGITLGVLCGIAALFILVLLFLRWRKTKAKRKNGGYLEEKNGPNNPDRMSFADRGASFMKEAGLSTDELALPNRNLYNASPGSHSSLAIIAGRIGSKRNTNGFQAHAAKGSFESTTHLVRDKNGNLVQAENHEMMDIGDKSATLASSNLTVPGAVHGNGLDKETLTHRKRSSGWSKYFATSAPTGPDGVSHLPSAYVKHSQSTHSMGSEYSVDREPSQVSRIPSSVLVPPLEIDFNKTVDGQRLSHVTQGSPAFFDSREDFARAGSLDVQGDGQRGVIVDPNDPRTSQATSIGSSWGNRSTMDSTTTSEFYNESHTPWTPMSGQDPPRGTSSVYTNSIYDAGRRIPSRGKSAGFFPGAGTNFKPSKVKLSHAAGPTSEWASPQPDATADMNWAKPPKMPAARAEAVPSNERDSTVTVFPGADYLDDKNEADQARKAQASAGAQKPVQRRSYGRRHSTRQSRKSQPDLNTDMSWLDLEAKT</sequence>
<feature type="compositionally biased region" description="Basic residues" evidence="1">
    <location>
        <begin position="816"/>
        <end position="831"/>
    </location>
</feature>
<gene>
    <name evidence="3" type="ORF">DOTSEDRAFT_68856</name>
</gene>
<keyword evidence="2" id="KW-1133">Transmembrane helix</keyword>
<protein>
    <submittedName>
        <fullName evidence="3">Uncharacterized protein</fullName>
    </submittedName>
</protein>
<keyword evidence="4" id="KW-1185">Reference proteome</keyword>
<dbReference type="InterPro" id="IPR015915">
    <property type="entry name" value="Kelch-typ_b-propeller"/>
</dbReference>
<feature type="compositionally biased region" description="Low complexity" evidence="1">
    <location>
        <begin position="335"/>
        <end position="357"/>
    </location>
</feature>